<reference evidence="1 2" key="1">
    <citation type="submission" date="2008-08" db="EMBL/GenBank/DDBJ databases">
        <authorList>
            <person name="Madupu R."/>
            <person name="Durkin A.S."/>
            <person name="Torralba M."/>
            <person name="Methe B."/>
            <person name="Sutton G.G."/>
            <person name="Strausberg R.L."/>
            <person name="Nelson K.E."/>
        </authorList>
    </citation>
    <scope>NUCLEOTIDE SEQUENCE [LARGE SCALE GENOMIC DNA]</scope>
    <source>
        <strain evidence="1 2">RM3267</strain>
    </source>
</reference>
<keyword evidence="2" id="KW-1185">Reference proteome</keyword>
<evidence type="ECO:0000313" key="1">
    <source>
        <dbReference type="EMBL" id="EEF13500.1"/>
    </source>
</evidence>
<dbReference type="EMBL" id="ACFU01000019">
    <property type="protein sequence ID" value="EEF13500.1"/>
    <property type="molecule type" value="Genomic_DNA"/>
</dbReference>
<organism evidence="1 2">
    <name type="scientific">Campylobacter rectus RM3267</name>
    <dbReference type="NCBI Taxonomy" id="553218"/>
    <lineage>
        <taxon>Bacteria</taxon>
        <taxon>Pseudomonadati</taxon>
        <taxon>Campylobacterota</taxon>
        <taxon>Epsilonproteobacteria</taxon>
        <taxon>Campylobacterales</taxon>
        <taxon>Campylobacteraceae</taxon>
        <taxon>Campylobacter</taxon>
    </lineage>
</organism>
<evidence type="ECO:0000313" key="2">
    <source>
        <dbReference type="Proteomes" id="UP000003082"/>
    </source>
</evidence>
<accession>B9D3D2</accession>
<name>B9D3D2_CAMRE</name>
<dbReference type="Proteomes" id="UP000003082">
    <property type="component" value="Unassembled WGS sequence"/>
</dbReference>
<protein>
    <submittedName>
        <fullName evidence="1">Uncharacterized protein</fullName>
    </submittedName>
</protein>
<sequence>MASNFVRPDPHRKNVKFGLVKFRTEFVFGSSDALLLEQGGVAASLCSGDDGALAYAFLTAASKKPLA</sequence>
<dbReference type="AlphaFoldDB" id="B9D3D2"/>
<gene>
    <name evidence="1" type="ORF">CAMRE0001_2012</name>
</gene>
<proteinExistence type="predicted"/>
<comment type="caution">
    <text evidence="1">The sequence shown here is derived from an EMBL/GenBank/DDBJ whole genome shotgun (WGS) entry which is preliminary data.</text>
</comment>